<proteinExistence type="predicted"/>
<dbReference type="InParanoid" id="D8PLH4"/>
<accession>D8PLH4</accession>
<dbReference type="VEuPathDB" id="FungiDB:SCHCODRAFT_02274749"/>
<dbReference type="GeneID" id="9588788"/>
<dbReference type="Proteomes" id="UP000007431">
    <property type="component" value="Unassembled WGS sequence"/>
</dbReference>
<reference evidence="1 2" key="1">
    <citation type="journal article" date="2010" name="Nat. Biotechnol.">
        <title>Genome sequence of the model mushroom Schizophyllum commune.</title>
        <authorList>
            <person name="Ohm R.A."/>
            <person name="de Jong J.F."/>
            <person name="Lugones L.G."/>
            <person name="Aerts A."/>
            <person name="Kothe E."/>
            <person name="Stajich J.E."/>
            <person name="de Vries R.P."/>
            <person name="Record E."/>
            <person name="Levasseur A."/>
            <person name="Baker S.E."/>
            <person name="Bartholomew K.A."/>
            <person name="Coutinho P.M."/>
            <person name="Erdmann S."/>
            <person name="Fowler T.J."/>
            <person name="Gathman A.C."/>
            <person name="Lombard V."/>
            <person name="Henrissat B."/>
            <person name="Knabe N."/>
            <person name="Kuees U."/>
            <person name="Lilly W.W."/>
            <person name="Lindquist E."/>
            <person name="Lucas S."/>
            <person name="Magnuson J.K."/>
            <person name="Piumi F."/>
            <person name="Raudaskoski M."/>
            <person name="Salamov A."/>
            <person name="Schmutz J."/>
            <person name="Schwarze F.W.M.R."/>
            <person name="vanKuyk P.A."/>
            <person name="Horton J.S."/>
            <person name="Grigoriev I.V."/>
            <person name="Woesten H.A.B."/>
        </authorList>
    </citation>
    <scope>NUCLEOTIDE SEQUENCE [LARGE SCALE GENOMIC DNA]</scope>
    <source>
        <strain evidence="2">H4-8 / FGSC 9210</strain>
    </source>
</reference>
<gene>
    <name evidence="1" type="ORF">SCHCODRAFT_83978</name>
</gene>
<dbReference type="AlphaFoldDB" id="D8PLH4"/>
<dbReference type="KEGG" id="scm:SCHCO_02274749"/>
<dbReference type="STRING" id="578458.D8PLH4"/>
<dbReference type="EMBL" id="GL377302">
    <property type="protein sequence ID" value="EFJ03396.1"/>
    <property type="molecule type" value="Genomic_DNA"/>
</dbReference>
<evidence type="ECO:0000313" key="1">
    <source>
        <dbReference type="EMBL" id="EFJ03396.1"/>
    </source>
</evidence>
<dbReference type="OrthoDB" id="120976at2759"/>
<dbReference type="OMA" id="WGCEVCI"/>
<evidence type="ECO:0000313" key="2">
    <source>
        <dbReference type="Proteomes" id="UP000007431"/>
    </source>
</evidence>
<name>D8PLH4_SCHCM</name>
<organism evidence="2">
    <name type="scientific">Schizophyllum commune (strain H4-8 / FGSC 9210)</name>
    <name type="common">Split gill fungus</name>
    <dbReference type="NCBI Taxonomy" id="578458"/>
    <lineage>
        <taxon>Eukaryota</taxon>
        <taxon>Fungi</taxon>
        <taxon>Dikarya</taxon>
        <taxon>Basidiomycota</taxon>
        <taxon>Agaricomycotina</taxon>
        <taxon>Agaricomycetes</taxon>
        <taxon>Agaricomycetidae</taxon>
        <taxon>Agaricales</taxon>
        <taxon>Schizophyllaceae</taxon>
        <taxon>Schizophyllum</taxon>
    </lineage>
</organism>
<protein>
    <submittedName>
        <fullName evidence="1">Uncharacterized protein</fullName>
    </submittedName>
</protein>
<dbReference type="eggNOG" id="ENOG502SBDF">
    <property type="taxonomic scope" value="Eukaryota"/>
</dbReference>
<dbReference type="HOGENOM" id="CLU_2277979_0_0_1"/>
<sequence>MDEDRNMEIEIPQECEDYIDTMHLKYFLYPTPPLITNPALCAQLSAAALKRNLAAHAAVNPKIIAAGTKAEMMERLTGVLKVRELDVLVRELMTDPGSEMGSEGSVEV</sequence>
<keyword evidence="2" id="KW-1185">Reference proteome</keyword>